<evidence type="ECO:0000313" key="3">
    <source>
        <dbReference type="EMBL" id="KAF7686732.1"/>
    </source>
</evidence>
<dbReference type="PROSITE" id="PS50041">
    <property type="entry name" value="C_TYPE_LECTIN_2"/>
    <property type="match status" value="1"/>
</dbReference>
<gene>
    <name evidence="3" type="ORF">HF521_015125</name>
</gene>
<dbReference type="Pfam" id="PF00059">
    <property type="entry name" value="Lectin_C"/>
    <property type="match status" value="1"/>
</dbReference>
<dbReference type="PROSITE" id="PS00615">
    <property type="entry name" value="C_TYPE_LECTIN_1"/>
    <property type="match status" value="1"/>
</dbReference>
<keyword evidence="4" id="KW-1185">Reference proteome</keyword>
<dbReference type="AlphaFoldDB" id="A0A8T0A4J8"/>
<reference evidence="3" key="1">
    <citation type="submission" date="2020-08" db="EMBL/GenBank/DDBJ databases">
        <title>Chromosome-level assembly of Southern catfish (Silurus meridionalis) provides insights into visual adaptation to the nocturnal and benthic lifestyles.</title>
        <authorList>
            <person name="Zhang Y."/>
            <person name="Wang D."/>
            <person name="Peng Z."/>
        </authorList>
    </citation>
    <scope>NUCLEOTIDE SEQUENCE</scope>
    <source>
        <strain evidence="3">SWU-2019-XX</strain>
        <tissue evidence="3">Muscle</tissue>
    </source>
</reference>
<dbReference type="InterPro" id="IPR001304">
    <property type="entry name" value="C-type_lectin-like"/>
</dbReference>
<dbReference type="InterPro" id="IPR050111">
    <property type="entry name" value="C-type_lectin/snaclec_domain"/>
</dbReference>
<dbReference type="Gene3D" id="3.10.100.10">
    <property type="entry name" value="Mannose-Binding Protein A, subunit A"/>
    <property type="match status" value="1"/>
</dbReference>
<proteinExistence type="predicted"/>
<dbReference type="InterPro" id="IPR016186">
    <property type="entry name" value="C-type_lectin-like/link_sf"/>
</dbReference>
<sequence>MGNIKRAWIGLSDRDSEGTWKWVDGTEQTISTGFWYKGEPNDENNNEDCGEMCTFPDKMAWNDRPCSQQSNWICKKNMFKKW</sequence>
<dbReference type="SUPFAM" id="SSF56436">
    <property type="entry name" value="C-type lectin-like"/>
    <property type="match status" value="1"/>
</dbReference>
<name>A0A8T0A4J8_SILME</name>
<keyword evidence="1" id="KW-1015">Disulfide bond</keyword>
<dbReference type="PANTHER" id="PTHR22803">
    <property type="entry name" value="MANNOSE, PHOSPHOLIPASE, LECTIN RECEPTOR RELATED"/>
    <property type="match status" value="1"/>
</dbReference>
<dbReference type="EMBL" id="JABFDY010000028">
    <property type="protein sequence ID" value="KAF7686732.1"/>
    <property type="molecule type" value="Genomic_DNA"/>
</dbReference>
<comment type="caution">
    <text evidence="3">The sequence shown here is derived from an EMBL/GenBank/DDBJ whole genome shotgun (WGS) entry which is preliminary data.</text>
</comment>
<accession>A0A8T0A4J8</accession>
<organism evidence="3 4">
    <name type="scientific">Silurus meridionalis</name>
    <name type="common">Southern catfish</name>
    <name type="synonym">Silurus soldatovi meridionalis</name>
    <dbReference type="NCBI Taxonomy" id="175797"/>
    <lineage>
        <taxon>Eukaryota</taxon>
        <taxon>Metazoa</taxon>
        <taxon>Chordata</taxon>
        <taxon>Craniata</taxon>
        <taxon>Vertebrata</taxon>
        <taxon>Euteleostomi</taxon>
        <taxon>Actinopterygii</taxon>
        <taxon>Neopterygii</taxon>
        <taxon>Teleostei</taxon>
        <taxon>Ostariophysi</taxon>
        <taxon>Siluriformes</taxon>
        <taxon>Siluridae</taxon>
        <taxon>Silurus</taxon>
    </lineage>
</organism>
<evidence type="ECO:0000313" key="4">
    <source>
        <dbReference type="Proteomes" id="UP000606274"/>
    </source>
</evidence>
<protein>
    <recommendedName>
        <fullName evidence="2">C-type lectin domain-containing protein</fullName>
    </recommendedName>
</protein>
<dbReference type="InterPro" id="IPR016187">
    <property type="entry name" value="CTDL_fold"/>
</dbReference>
<dbReference type="Proteomes" id="UP000606274">
    <property type="component" value="Unassembled WGS sequence"/>
</dbReference>
<evidence type="ECO:0000259" key="2">
    <source>
        <dbReference type="PROSITE" id="PS50041"/>
    </source>
</evidence>
<evidence type="ECO:0000256" key="1">
    <source>
        <dbReference type="ARBA" id="ARBA00023157"/>
    </source>
</evidence>
<feature type="domain" description="C-type lectin" evidence="2">
    <location>
        <begin position="1"/>
        <end position="75"/>
    </location>
</feature>
<dbReference type="InterPro" id="IPR018378">
    <property type="entry name" value="C-type_lectin_CS"/>
</dbReference>